<dbReference type="Proteomes" id="UP000746747">
    <property type="component" value="Unassembled WGS sequence"/>
</dbReference>
<dbReference type="CDD" id="cd14692">
    <property type="entry name" value="bZIP_ATF4"/>
    <property type="match status" value="1"/>
</dbReference>
<dbReference type="AlphaFoldDB" id="A0A8J2LQC1"/>
<dbReference type="InterPro" id="IPR004827">
    <property type="entry name" value="bZIP"/>
</dbReference>
<sequence length="278" mass="31555">MDDQFCVVPFWGIPSPEADNLLSDCFIGYVDNSPPKATSRYADRDSKLSKGHLLGDDLEDVLERIFASTAIRNDGQFLCNVDGGSDRSSYYDDSDISWLDEFMNVYGITTLDSNDDFNMKSINDNFNMKKTNVDMTVVTTPGAKENHPAIMLTSMEGMKNDEILTNTTQSGTVKVLDDNVHQKRNTVPSSNQGQKFAVNRTCFDGISERKRAQNRCAAIRYRGKRREKAKQKKQELHKLELRNIELKAEMNCLEKEVIYLKSLMERNASKFICDSLKS</sequence>
<dbReference type="Gene3D" id="1.20.5.170">
    <property type="match status" value="1"/>
</dbReference>
<dbReference type="Pfam" id="PF07716">
    <property type="entry name" value="bZIP_2"/>
    <property type="match status" value="1"/>
</dbReference>
<dbReference type="SUPFAM" id="SSF57959">
    <property type="entry name" value="Leucine zipper domain"/>
    <property type="match status" value="1"/>
</dbReference>
<feature type="coiled-coil region" evidence="1">
    <location>
        <begin position="229"/>
        <end position="256"/>
    </location>
</feature>
<evidence type="ECO:0000256" key="1">
    <source>
        <dbReference type="SAM" id="Coils"/>
    </source>
</evidence>
<gene>
    <name evidence="3" type="ORF">CJOHNSTONI_LOCUS1584</name>
</gene>
<keyword evidence="1" id="KW-0175">Coiled coil</keyword>
<dbReference type="OrthoDB" id="5847285at2759"/>
<evidence type="ECO:0000313" key="4">
    <source>
        <dbReference type="Proteomes" id="UP000746747"/>
    </source>
</evidence>
<dbReference type="InterPro" id="IPR046347">
    <property type="entry name" value="bZIP_sf"/>
</dbReference>
<dbReference type="PROSITE" id="PS50217">
    <property type="entry name" value="BZIP"/>
    <property type="match status" value="1"/>
</dbReference>
<dbReference type="SMART" id="SM00338">
    <property type="entry name" value="BRLZ"/>
    <property type="match status" value="1"/>
</dbReference>
<comment type="caution">
    <text evidence="3">The sequence shown here is derived from an EMBL/GenBank/DDBJ whole genome shotgun (WGS) entry which is preliminary data.</text>
</comment>
<organism evidence="3 4">
    <name type="scientific">Cercopithifilaria johnstoni</name>
    <dbReference type="NCBI Taxonomy" id="2874296"/>
    <lineage>
        <taxon>Eukaryota</taxon>
        <taxon>Metazoa</taxon>
        <taxon>Ecdysozoa</taxon>
        <taxon>Nematoda</taxon>
        <taxon>Chromadorea</taxon>
        <taxon>Rhabditida</taxon>
        <taxon>Spirurina</taxon>
        <taxon>Spiruromorpha</taxon>
        <taxon>Filarioidea</taxon>
        <taxon>Onchocercidae</taxon>
        <taxon>Cercopithifilaria</taxon>
    </lineage>
</organism>
<reference evidence="3" key="1">
    <citation type="submission" date="2021-09" db="EMBL/GenBank/DDBJ databases">
        <authorList>
            <consortium name="Pathogen Informatics"/>
        </authorList>
    </citation>
    <scope>NUCLEOTIDE SEQUENCE</scope>
</reference>
<feature type="domain" description="BZIP" evidence="2">
    <location>
        <begin position="208"/>
        <end position="267"/>
    </location>
</feature>
<evidence type="ECO:0000313" key="3">
    <source>
        <dbReference type="EMBL" id="CAG9531162.1"/>
    </source>
</evidence>
<protein>
    <recommendedName>
        <fullName evidence="2">BZIP domain-containing protein</fullName>
    </recommendedName>
</protein>
<dbReference type="GO" id="GO:0003700">
    <property type="term" value="F:DNA-binding transcription factor activity"/>
    <property type="evidence" value="ECO:0007669"/>
    <property type="project" value="InterPro"/>
</dbReference>
<dbReference type="PROSITE" id="PS00036">
    <property type="entry name" value="BZIP_BASIC"/>
    <property type="match status" value="1"/>
</dbReference>
<keyword evidence="4" id="KW-1185">Reference proteome</keyword>
<name>A0A8J2LQC1_9BILA</name>
<proteinExistence type="predicted"/>
<dbReference type="EMBL" id="CAKAEH010000489">
    <property type="protein sequence ID" value="CAG9531162.1"/>
    <property type="molecule type" value="Genomic_DNA"/>
</dbReference>
<accession>A0A8J2LQC1</accession>
<evidence type="ECO:0000259" key="2">
    <source>
        <dbReference type="PROSITE" id="PS50217"/>
    </source>
</evidence>